<gene>
    <name evidence="9" type="ORF">ACFQGD_23945</name>
</gene>
<dbReference type="InterPro" id="IPR013370">
    <property type="entry name" value="Chloromuconate_cycloisomerase"/>
</dbReference>
<keyword evidence="7" id="KW-0413">Isomerase</keyword>
<dbReference type="Gene3D" id="3.30.390.10">
    <property type="entry name" value="Enolase-like, N-terminal domain"/>
    <property type="match status" value="1"/>
</dbReference>
<sequence length="376" mass="39525">MSGPQVTSIDTTIIDVPTRRPHRFAEHSIERQSYLIVRLHTDGGPVGIGEGVSPGGPWWSGESIEGQQQIIEHYLAPALLGTDCLDLHHAVAAMDRVAYGNDFAKAALEMALIDAAARVRDVPAYVLLGGAAARDRISLRWALPALGGTEVVQEAAERLGEGCAGLKLKMGALTPEEDIRRAGLLVDKIGADVDYLADPNGVWDFRTAAWAIRELEAIGVRTLEQPIDRDDLAGMASLCRRSTAIRLMADESVCRPADAVAAVTARACDAVSIKPGKAGGLLRAARVASIAAAGGVACYGGTALESSIGTAAAMHLFAALPSLPLGCELVGPLLLADDVTVEPLRHSDGYLHVPTGPGLGVRIDEDKLARYARSTP</sequence>
<dbReference type="RefSeq" id="WP_345400244.1">
    <property type="nucleotide sequence ID" value="NZ_BAABLA010000098.1"/>
</dbReference>
<proteinExistence type="inferred from homology"/>
<dbReference type="SFLD" id="SFLDG00180">
    <property type="entry name" value="muconate_cycloisomerase"/>
    <property type="match status" value="1"/>
</dbReference>
<dbReference type="NCBIfam" id="TIGR02534">
    <property type="entry name" value="mucon_cyclo"/>
    <property type="match status" value="1"/>
</dbReference>
<evidence type="ECO:0000256" key="4">
    <source>
        <dbReference type="ARBA" id="ARBA00022723"/>
    </source>
</evidence>
<keyword evidence="10" id="KW-1185">Reference proteome</keyword>
<evidence type="ECO:0000256" key="7">
    <source>
        <dbReference type="ARBA" id="ARBA00023235"/>
    </source>
</evidence>
<name>A0ABW2C4W6_9PSEU</name>
<dbReference type="SFLD" id="SFLDF00009">
    <property type="entry name" value="o-succinylbenzoate_synthase"/>
    <property type="match status" value="1"/>
</dbReference>
<keyword evidence="5" id="KW-0058">Aromatic hydrocarbons catabolism</keyword>
<evidence type="ECO:0000256" key="1">
    <source>
        <dbReference type="ARBA" id="ARBA00001936"/>
    </source>
</evidence>
<comment type="cofactor">
    <cofactor evidence="1">
        <name>Mn(2+)</name>
        <dbReference type="ChEBI" id="CHEBI:29035"/>
    </cofactor>
</comment>
<evidence type="ECO:0000256" key="3">
    <source>
        <dbReference type="ARBA" id="ARBA00008031"/>
    </source>
</evidence>
<dbReference type="SMART" id="SM00922">
    <property type="entry name" value="MR_MLE"/>
    <property type="match status" value="1"/>
</dbReference>
<dbReference type="PANTHER" id="PTHR48073:SF2">
    <property type="entry name" value="O-SUCCINYLBENZOATE SYNTHASE"/>
    <property type="match status" value="1"/>
</dbReference>
<dbReference type="InterPro" id="IPR013342">
    <property type="entry name" value="Mandelate_racemase_C"/>
</dbReference>
<dbReference type="Pfam" id="PF13378">
    <property type="entry name" value="MR_MLE_C"/>
    <property type="match status" value="1"/>
</dbReference>
<evidence type="ECO:0000256" key="6">
    <source>
        <dbReference type="ARBA" id="ARBA00023211"/>
    </source>
</evidence>
<dbReference type="Pfam" id="PF02746">
    <property type="entry name" value="MR_MLE_N"/>
    <property type="match status" value="1"/>
</dbReference>
<comment type="pathway">
    <text evidence="2">Aromatic compound metabolism.</text>
</comment>
<feature type="domain" description="Mandelate racemase/muconate lactonizing enzyme C-terminal" evidence="8">
    <location>
        <begin position="148"/>
        <end position="245"/>
    </location>
</feature>
<dbReference type="SUPFAM" id="SSF51604">
    <property type="entry name" value="Enolase C-terminal domain-like"/>
    <property type="match status" value="1"/>
</dbReference>
<protein>
    <submittedName>
        <fullName evidence="9">Muconate/chloromuconate family cycloisomerase</fullName>
    </submittedName>
</protein>
<evidence type="ECO:0000259" key="8">
    <source>
        <dbReference type="SMART" id="SM00922"/>
    </source>
</evidence>
<evidence type="ECO:0000313" key="10">
    <source>
        <dbReference type="Proteomes" id="UP001596337"/>
    </source>
</evidence>
<dbReference type="InterPro" id="IPR029017">
    <property type="entry name" value="Enolase-like_N"/>
</dbReference>
<evidence type="ECO:0000256" key="2">
    <source>
        <dbReference type="ARBA" id="ARBA00005211"/>
    </source>
</evidence>
<keyword evidence="4" id="KW-0479">Metal-binding</keyword>
<dbReference type="InterPro" id="IPR013341">
    <property type="entry name" value="Mandelate_racemase_N_dom"/>
</dbReference>
<evidence type="ECO:0000313" key="9">
    <source>
        <dbReference type="EMBL" id="MFC6870193.1"/>
    </source>
</evidence>
<reference evidence="10" key="1">
    <citation type="journal article" date="2019" name="Int. J. Syst. Evol. Microbiol.">
        <title>The Global Catalogue of Microorganisms (GCM) 10K type strain sequencing project: providing services to taxonomists for standard genome sequencing and annotation.</title>
        <authorList>
            <consortium name="The Broad Institute Genomics Platform"/>
            <consortium name="The Broad Institute Genome Sequencing Center for Infectious Disease"/>
            <person name="Wu L."/>
            <person name="Ma J."/>
        </authorList>
    </citation>
    <scope>NUCLEOTIDE SEQUENCE [LARGE SCALE GENOMIC DNA]</scope>
    <source>
        <strain evidence="10">KCTC 32255</strain>
    </source>
</reference>
<evidence type="ECO:0000256" key="5">
    <source>
        <dbReference type="ARBA" id="ARBA00022797"/>
    </source>
</evidence>
<comment type="caution">
    <text evidence="9">The sequence shown here is derived from an EMBL/GenBank/DDBJ whole genome shotgun (WGS) entry which is preliminary data.</text>
</comment>
<dbReference type="SFLD" id="SFLDS00001">
    <property type="entry name" value="Enolase"/>
    <property type="match status" value="1"/>
</dbReference>
<dbReference type="InterPro" id="IPR029065">
    <property type="entry name" value="Enolase_C-like"/>
</dbReference>
<keyword evidence="6" id="KW-0464">Manganese</keyword>
<dbReference type="SFLD" id="SFLDG01258">
    <property type="entry name" value="(chloro)muconate_cycloisomeras"/>
    <property type="match status" value="1"/>
</dbReference>
<dbReference type="PANTHER" id="PTHR48073">
    <property type="entry name" value="O-SUCCINYLBENZOATE SYNTHASE-RELATED"/>
    <property type="match status" value="1"/>
</dbReference>
<organism evidence="9 10">
    <name type="scientific">Haloechinothrix salitolerans</name>
    <dbReference type="NCBI Taxonomy" id="926830"/>
    <lineage>
        <taxon>Bacteria</taxon>
        <taxon>Bacillati</taxon>
        <taxon>Actinomycetota</taxon>
        <taxon>Actinomycetes</taxon>
        <taxon>Pseudonocardiales</taxon>
        <taxon>Pseudonocardiaceae</taxon>
        <taxon>Haloechinothrix</taxon>
    </lineage>
</organism>
<accession>A0ABW2C4W6</accession>
<dbReference type="SUPFAM" id="SSF54826">
    <property type="entry name" value="Enolase N-terminal domain-like"/>
    <property type="match status" value="1"/>
</dbReference>
<comment type="similarity">
    <text evidence="3">Belongs to the mandelate racemase/muconate lactonizing enzyme family.</text>
</comment>
<dbReference type="EMBL" id="JBHSXX010000001">
    <property type="protein sequence ID" value="MFC6870193.1"/>
    <property type="molecule type" value="Genomic_DNA"/>
</dbReference>
<dbReference type="InterPro" id="IPR036849">
    <property type="entry name" value="Enolase-like_C_sf"/>
</dbReference>
<dbReference type="Proteomes" id="UP001596337">
    <property type="component" value="Unassembled WGS sequence"/>
</dbReference>
<dbReference type="Gene3D" id="3.20.20.120">
    <property type="entry name" value="Enolase-like C-terminal domain"/>
    <property type="match status" value="1"/>
</dbReference>